<dbReference type="Proteomes" id="UP000239735">
    <property type="component" value="Unassembled WGS sequence"/>
</dbReference>
<protein>
    <submittedName>
        <fullName evidence="1">Uncharacterized protein</fullName>
    </submittedName>
</protein>
<reference evidence="2" key="1">
    <citation type="submission" date="2018-02" db="EMBL/GenBank/DDBJ databases">
        <authorList>
            <person name="Hausmann B."/>
        </authorList>
    </citation>
    <scope>NUCLEOTIDE SEQUENCE [LARGE SCALE GENOMIC DNA]</scope>
    <source>
        <strain evidence="2">Peat soil MAG SbA5</strain>
    </source>
</reference>
<gene>
    <name evidence="1" type="ORF">SBA5_260036</name>
</gene>
<dbReference type="EMBL" id="OKRB01000082">
    <property type="protein sequence ID" value="SPE20112.1"/>
    <property type="molecule type" value="Genomic_DNA"/>
</dbReference>
<accession>A0A2N9L9Z0</accession>
<organism evidence="1 2">
    <name type="scientific">Candidatus Sulfuritelmatomonas gaucii</name>
    <dbReference type="NCBI Taxonomy" id="2043161"/>
    <lineage>
        <taxon>Bacteria</taxon>
        <taxon>Pseudomonadati</taxon>
        <taxon>Acidobacteriota</taxon>
        <taxon>Terriglobia</taxon>
        <taxon>Terriglobales</taxon>
        <taxon>Acidobacteriaceae</taxon>
        <taxon>Candidatus Sulfuritelmatomonas</taxon>
    </lineage>
</organism>
<evidence type="ECO:0000313" key="2">
    <source>
        <dbReference type="Proteomes" id="UP000239735"/>
    </source>
</evidence>
<proteinExistence type="predicted"/>
<sequence>MPLGTRKRNNRIGVLRRRLMLLARGDLRGCCDVPVAENKVFVTAALTHSRPPALGVYNHESAL</sequence>
<evidence type="ECO:0000313" key="1">
    <source>
        <dbReference type="EMBL" id="SPE20112.1"/>
    </source>
</evidence>
<name>A0A2N9L9Z0_9BACT</name>
<dbReference type="AlphaFoldDB" id="A0A2N9L9Z0"/>